<dbReference type="RefSeq" id="WP_238317083.1">
    <property type="nucleotide sequence ID" value="NZ_BQKV01000053.1"/>
</dbReference>
<gene>
    <name evidence="1" type="ORF">JCM17207_15240</name>
</gene>
<accession>A0AA37IYY3</accession>
<dbReference type="InterPro" id="IPR013321">
    <property type="entry name" value="Arc_rbn_hlx_hlx"/>
</dbReference>
<comment type="caution">
    <text evidence="1">The sequence shown here is derived from an EMBL/GenBank/DDBJ whole genome shotgun (WGS) entry which is preliminary data.</text>
</comment>
<dbReference type="AlphaFoldDB" id="A0AA37IYY3"/>
<dbReference type="EMBL" id="BQKV01000053">
    <property type="protein sequence ID" value="GJN64899.1"/>
    <property type="molecule type" value="Genomic_DNA"/>
</dbReference>
<reference evidence="1" key="1">
    <citation type="journal article" date="2022" name="Int. J. Syst. Evol. Microbiol.">
        <title>Genome-based, phenotypic and chemotaxonomic classification of Faecalibacterium strains: proposal of three novel species Faecalibacterium duncaniae sp. nov., Faecalibacterium hattorii sp. nov. and Faecalibacterium gallinarum sp. nov. .</title>
        <authorList>
            <person name="Sakamoto M."/>
            <person name="Sakurai N."/>
            <person name="Tanno H."/>
            <person name="Iino T."/>
            <person name="Ohkuma M."/>
            <person name="Endo A."/>
        </authorList>
    </citation>
    <scope>NUCLEOTIDE SEQUENCE</scope>
    <source>
        <strain evidence="1">JCM 17207</strain>
    </source>
</reference>
<protein>
    <recommendedName>
        <fullName evidence="3">Arc family DNA-binding protein</fullName>
    </recommendedName>
</protein>
<keyword evidence="2" id="KW-1185">Reference proteome</keyword>
<dbReference type="Proteomes" id="UP001055185">
    <property type="component" value="Unassembled WGS sequence"/>
</dbReference>
<evidence type="ECO:0008006" key="3">
    <source>
        <dbReference type="Google" id="ProtNLM"/>
    </source>
</evidence>
<name>A0AA37IYY3_9FIRM</name>
<proteinExistence type="predicted"/>
<dbReference type="GO" id="GO:0006355">
    <property type="term" value="P:regulation of DNA-templated transcription"/>
    <property type="evidence" value="ECO:0007669"/>
    <property type="project" value="InterPro"/>
</dbReference>
<evidence type="ECO:0000313" key="1">
    <source>
        <dbReference type="EMBL" id="GJN64899.1"/>
    </source>
</evidence>
<evidence type="ECO:0000313" key="2">
    <source>
        <dbReference type="Proteomes" id="UP001055185"/>
    </source>
</evidence>
<dbReference type="InterPro" id="IPR010985">
    <property type="entry name" value="Ribbon_hlx_hlx"/>
</dbReference>
<dbReference type="Gene3D" id="1.10.1220.10">
    <property type="entry name" value="Met repressor-like"/>
    <property type="match status" value="1"/>
</dbReference>
<dbReference type="SUPFAM" id="SSF47598">
    <property type="entry name" value="Ribbon-helix-helix"/>
    <property type="match status" value="1"/>
</dbReference>
<organism evidence="1 2">
    <name type="scientific">Faecalibacterium gallinarum</name>
    <dbReference type="NCBI Taxonomy" id="2903556"/>
    <lineage>
        <taxon>Bacteria</taxon>
        <taxon>Bacillati</taxon>
        <taxon>Bacillota</taxon>
        <taxon>Clostridia</taxon>
        <taxon>Eubacteriales</taxon>
        <taxon>Oscillospiraceae</taxon>
        <taxon>Faecalibacterium</taxon>
    </lineage>
</organism>
<sequence>MPQKYTEARKNGNRKWDAANLDRMSIALPKGRREEIKAFAASQGESANAFISRAIEEAMRRGGWIFTE</sequence>